<gene>
    <name evidence="18" type="primary">atpF2</name>
    <name evidence="18" type="ORF">SNEC2469_LOCUS30341</name>
</gene>
<evidence type="ECO:0000256" key="3">
    <source>
        <dbReference type="ARBA" id="ARBA00004308"/>
    </source>
</evidence>
<comment type="similarity">
    <text evidence="5">Belongs to the ATPase C chain family.</text>
</comment>
<keyword evidence="12" id="KW-0446">Lipid-binding</keyword>
<dbReference type="InterPro" id="IPR020537">
    <property type="entry name" value="ATP_synth_F0_csu_DDCD_BS"/>
</dbReference>
<comment type="subcellular location">
    <subcellularLocation>
        <location evidence="3">Endomembrane system</location>
    </subcellularLocation>
    <subcellularLocation>
        <location evidence="1">Membrane</location>
        <topology evidence="1">Multi-pass membrane protein</topology>
    </subcellularLocation>
    <subcellularLocation>
        <location evidence="2">Membrane</location>
        <topology evidence="2">Single-pass membrane protein</topology>
    </subcellularLocation>
</comment>
<dbReference type="InterPro" id="IPR002146">
    <property type="entry name" value="ATP_synth_b/b'su_bac/chlpt"/>
</dbReference>
<dbReference type="InterPro" id="IPR050059">
    <property type="entry name" value="ATP_synthase_B_chain"/>
</dbReference>
<sequence>MIGAGLATLGMIGAGLGVGQVWANFFNAVARNPAAKDEIGANIWIGFAVTEAIAIFSLVVALLLFGAAQLRGPVDGRHALRAAGSPFRGAVRVRTAMRRTTARLSAASVAAASLLATGPALAAEDGGLPQLTQTDTFVGQIFWTIVTFGILYLVMSRVVIPRIGDAMEERQDKIDDDLARAEKLRGEAEQVIQEYEAALAKAREQARETHRKATAAWEKKAAKREADFAEKLGGQTREAEQRIAAAKAEALANLKEVATEISTAATAKRARLMLGNEYTWVTLSLLIVLGLIFWKGLGPVLRSLDSRAARIRKEAEEIVEHAKGEAERLRKAAEADLEASLKRREELAMAKIEQAEQNALSDVRNQAVDVAVAAAAKLIAEQ</sequence>
<proteinExistence type="inferred from homology"/>
<dbReference type="GO" id="GO:0033177">
    <property type="term" value="C:proton-transporting two-sector ATPase complex, proton-transporting domain"/>
    <property type="evidence" value="ECO:0007669"/>
    <property type="project" value="InterPro"/>
</dbReference>
<dbReference type="GO" id="GO:0045259">
    <property type="term" value="C:proton-transporting ATP synthase complex"/>
    <property type="evidence" value="ECO:0007669"/>
    <property type="project" value="UniProtKB-KW"/>
</dbReference>
<evidence type="ECO:0000256" key="16">
    <source>
        <dbReference type="SAM" id="Phobius"/>
    </source>
</evidence>
<evidence type="ECO:0000256" key="9">
    <source>
        <dbReference type="ARBA" id="ARBA00022781"/>
    </source>
</evidence>
<evidence type="ECO:0000256" key="12">
    <source>
        <dbReference type="ARBA" id="ARBA00023121"/>
    </source>
</evidence>
<dbReference type="PROSITE" id="PS00605">
    <property type="entry name" value="ATPASE_C"/>
    <property type="match status" value="1"/>
</dbReference>
<organism evidence="18 19">
    <name type="scientific">Symbiodinium necroappetens</name>
    <dbReference type="NCBI Taxonomy" id="1628268"/>
    <lineage>
        <taxon>Eukaryota</taxon>
        <taxon>Sar</taxon>
        <taxon>Alveolata</taxon>
        <taxon>Dinophyceae</taxon>
        <taxon>Suessiales</taxon>
        <taxon>Symbiodiniaceae</taxon>
        <taxon>Symbiodinium</taxon>
    </lineage>
</organism>
<evidence type="ECO:0000256" key="11">
    <source>
        <dbReference type="ARBA" id="ARBA00023065"/>
    </source>
</evidence>
<dbReference type="PANTHER" id="PTHR33445">
    <property type="entry name" value="ATP SYNTHASE SUBUNIT B', CHLOROPLASTIC"/>
    <property type="match status" value="1"/>
</dbReference>
<comment type="similarity">
    <text evidence="4">Belongs to the ATPase B chain family.</text>
</comment>
<dbReference type="GO" id="GO:0046961">
    <property type="term" value="F:proton-transporting ATPase activity, rotational mechanism"/>
    <property type="evidence" value="ECO:0007669"/>
    <property type="project" value="TreeGrafter"/>
</dbReference>
<dbReference type="Pfam" id="PF00430">
    <property type="entry name" value="ATP-synt_B"/>
    <property type="match status" value="2"/>
</dbReference>
<dbReference type="GO" id="GO:0015986">
    <property type="term" value="P:proton motive force-driven ATP synthesis"/>
    <property type="evidence" value="ECO:0007669"/>
    <property type="project" value="InterPro"/>
</dbReference>
<evidence type="ECO:0000256" key="4">
    <source>
        <dbReference type="ARBA" id="ARBA00005513"/>
    </source>
</evidence>
<dbReference type="Gene3D" id="6.10.250.1580">
    <property type="match status" value="1"/>
</dbReference>
<dbReference type="InterPro" id="IPR002379">
    <property type="entry name" value="ATPase_proteolipid_c-like_dom"/>
</dbReference>
<comment type="function">
    <text evidence="14">F(1)F(0) ATP synthase produces ATP from ADP in the presence of a proton or sodium gradient. F-type ATPases consist of two structural domains, F(1) containing the extramembraneous catalytic core and F(0) containing the membrane proton channel, linked together by a central stalk and a peripheral stalk. During catalysis, ATP synthesis in the catalytic domain of F(1) is coupled via a rotary mechanism of the central stalk subunits to proton translocation.</text>
</comment>
<accession>A0A813BDS3</accession>
<feature type="transmembrane region" description="Helical" evidence="16">
    <location>
        <begin position="141"/>
        <end position="160"/>
    </location>
</feature>
<dbReference type="InterPro" id="IPR038662">
    <property type="entry name" value="ATP_synth_F0_csu_sf"/>
</dbReference>
<dbReference type="Proteomes" id="UP000601435">
    <property type="component" value="Unassembled WGS sequence"/>
</dbReference>
<evidence type="ECO:0000256" key="2">
    <source>
        <dbReference type="ARBA" id="ARBA00004167"/>
    </source>
</evidence>
<keyword evidence="11" id="KW-0406">Ion transport</keyword>
<dbReference type="InterPro" id="IPR035921">
    <property type="entry name" value="F/V-ATP_Csub_sf"/>
</dbReference>
<keyword evidence="6" id="KW-0813">Transport</keyword>
<dbReference type="InterPro" id="IPR000454">
    <property type="entry name" value="ATP_synth_F0_csu"/>
</dbReference>
<evidence type="ECO:0000256" key="10">
    <source>
        <dbReference type="ARBA" id="ARBA00022989"/>
    </source>
</evidence>
<feature type="non-terminal residue" evidence="18">
    <location>
        <position position="382"/>
    </location>
</feature>
<dbReference type="CDD" id="cd18182">
    <property type="entry name" value="ATP-synt_Fo_c_ATP5G3"/>
    <property type="match status" value="1"/>
</dbReference>
<dbReference type="GO" id="GO:0008289">
    <property type="term" value="F:lipid binding"/>
    <property type="evidence" value="ECO:0007669"/>
    <property type="project" value="UniProtKB-KW"/>
</dbReference>
<dbReference type="AlphaFoldDB" id="A0A813BDS3"/>
<dbReference type="HAMAP" id="MF_01398">
    <property type="entry name" value="ATP_synth_b_bprime"/>
    <property type="match status" value="1"/>
</dbReference>
<evidence type="ECO:0000256" key="14">
    <source>
        <dbReference type="ARBA" id="ARBA00025198"/>
    </source>
</evidence>
<feature type="coiled-coil region" evidence="15">
    <location>
        <begin position="312"/>
        <end position="358"/>
    </location>
</feature>
<feature type="coiled-coil region" evidence="15">
    <location>
        <begin position="174"/>
        <end position="249"/>
    </location>
</feature>
<feature type="transmembrane region" description="Helical" evidence="16">
    <location>
        <begin position="102"/>
        <end position="121"/>
    </location>
</feature>
<dbReference type="PRINTS" id="PR00124">
    <property type="entry name" value="ATPASEC"/>
</dbReference>
<dbReference type="Gene3D" id="1.20.20.10">
    <property type="entry name" value="F1F0 ATP synthase subunit C"/>
    <property type="match status" value="1"/>
</dbReference>
<keyword evidence="8 16" id="KW-0812">Transmembrane</keyword>
<comment type="caution">
    <text evidence="18">The sequence shown here is derived from an EMBL/GenBank/DDBJ whole genome shotgun (WGS) entry which is preliminary data.</text>
</comment>
<keyword evidence="13 16" id="KW-0472">Membrane</keyword>
<keyword evidence="7" id="KW-0138">CF(0)</keyword>
<keyword evidence="15" id="KW-0175">Coiled coil</keyword>
<dbReference type="PANTHER" id="PTHR33445:SF1">
    <property type="entry name" value="ATP SYNTHASE SUBUNIT B"/>
    <property type="match status" value="1"/>
</dbReference>
<evidence type="ECO:0000256" key="8">
    <source>
        <dbReference type="ARBA" id="ARBA00022692"/>
    </source>
</evidence>
<evidence type="ECO:0000313" key="19">
    <source>
        <dbReference type="Proteomes" id="UP000601435"/>
    </source>
</evidence>
<evidence type="ECO:0000256" key="1">
    <source>
        <dbReference type="ARBA" id="ARBA00004141"/>
    </source>
</evidence>
<keyword evidence="10 16" id="KW-1133">Transmembrane helix</keyword>
<keyword evidence="9" id="KW-0375">Hydrogen ion transport</keyword>
<dbReference type="EMBL" id="CAJNJA010070527">
    <property type="protein sequence ID" value="CAE7901129.1"/>
    <property type="molecule type" value="Genomic_DNA"/>
</dbReference>
<dbReference type="SUPFAM" id="SSF81333">
    <property type="entry name" value="F1F0 ATP synthase subunit C"/>
    <property type="match status" value="1"/>
</dbReference>
<feature type="transmembrane region" description="Helical" evidence="16">
    <location>
        <begin position="43"/>
        <end position="68"/>
    </location>
</feature>
<dbReference type="OrthoDB" id="438052at2759"/>
<reference evidence="18" key="1">
    <citation type="submission" date="2021-02" db="EMBL/GenBank/DDBJ databases">
        <authorList>
            <person name="Dougan E. K."/>
            <person name="Rhodes N."/>
            <person name="Thang M."/>
            <person name="Chan C."/>
        </authorList>
    </citation>
    <scope>NUCLEOTIDE SEQUENCE</scope>
</reference>
<dbReference type="CDD" id="cd06503">
    <property type="entry name" value="ATP-synt_Fo_b"/>
    <property type="match status" value="1"/>
</dbReference>
<evidence type="ECO:0000313" key="18">
    <source>
        <dbReference type="EMBL" id="CAE7901129.1"/>
    </source>
</evidence>
<evidence type="ECO:0000256" key="15">
    <source>
        <dbReference type="SAM" id="Coils"/>
    </source>
</evidence>
<dbReference type="GO" id="GO:0012505">
    <property type="term" value="C:endomembrane system"/>
    <property type="evidence" value="ECO:0007669"/>
    <property type="project" value="UniProtKB-SubCell"/>
</dbReference>
<keyword evidence="19" id="KW-1185">Reference proteome</keyword>
<dbReference type="Pfam" id="PF00137">
    <property type="entry name" value="ATP-synt_C"/>
    <property type="match status" value="1"/>
</dbReference>
<evidence type="ECO:0000256" key="6">
    <source>
        <dbReference type="ARBA" id="ARBA00022448"/>
    </source>
</evidence>
<evidence type="ECO:0000256" key="13">
    <source>
        <dbReference type="ARBA" id="ARBA00023136"/>
    </source>
</evidence>
<evidence type="ECO:0000256" key="7">
    <source>
        <dbReference type="ARBA" id="ARBA00022547"/>
    </source>
</evidence>
<feature type="transmembrane region" description="Helical" evidence="16">
    <location>
        <begin position="278"/>
        <end position="297"/>
    </location>
</feature>
<feature type="domain" description="V-ATPase proteolipid subunit C-like" evidence="17">
    <location>
        <begin position="2"/>
        <end position="64"/>
    </location>
</feature>
<evidence type="ECO:0000259" key="17">
    <source>
        <dbReference type="Pfam" id="PF00137"/>
    </source>
</evidence>
<name>A0A813BDS3_9DINO</name>
<protein>
    <submittedName>
        <fullName evidence="18">AtpF2 protein</fullName>
    </submittedName>
</protein>
<evidence type="ECO:0000256" key="5">
    <source>
        <dbReference type="ARBA" id="ARBA00006704"/>
    </source>
</evidence>
<dbReference type="HAMAP" id="MF_01396">
    <property type="entry name" value="ATP_synth_c_bact"/>
    <property type="match status" value="1"/>
</dbReference>